<evidence type="ECO:0000313" key="1">
    <source>
        <dbReference type="EMBL" id="KAJ7689325.1"/>
    </source>
</evidence>
<dbReference type="EMBL" id="JARKIE010000073">
    <property type="protein sequence ID" value="KAJ7689325.1"/>
    <property type="molecule type" value="Genomic_DNA"/>
</dbReference>
<evidence type="ECO:0008006" key="3">
    <source>
        <dbReference type="Google" id="ProtNLM"/>
    </source>
</evidence>
<name>A0AAD7GDI5_MYCRO</name>
<proteinExistence type="predicted"/>
<protein>
    <recommendedName>
        <fullName evidence="3">F-box domain-containing protein</fullName>
    </recommendedName>
</protein>
<keyword evidence="2" id="KW-1185">Reference proteome</keyword>
<accession>A0AAD7GDI5</accession>
<dbReference type="AlphaFoldDB" id="A0AAD7GDI5"/>
<gene>
    <name evidence="1" type="ORF">B0H17DRAFT_640820</name>
</gene>
<sequence length="189" mass="20732">MPLKHSDMDPTNGRGLTVRDRIRHNVLPSETERQAIIESVAATEARLSEMAATGATRDLEAEGNNLRQYISDCSSLAAAIRSLSHDILETIFLDTQIHGIVNIRRVASDSSLVVDGRNPDVLASVSHHWRSVALATPRLWSSIRVKAGVTRVVQHEDAKHTTFDPMHGTSASNPVHLPTMYRSCAKHGT</sequence>
<dbReference type="Proteomes" id="UP001221757">
    <property type="component" value="Unassembled WGS sequence"/>
</dbReference>
<comment type="caution">
    <text evidence="1">The sequence shown here is derived from an EMBL/GenBank/DDBJ whole genome shotgun (WGS) entry which is preliminary data.</text>
</comment>
<evidence type="ECO:0000313" key="2">
    <source>
        <dbReference type="Proteomes" id="UP001221757"/>
    </source>
</evidence>
<reference evidence="1" key="1">
    <citation type="submission" date="2023-03" db="EMBL/GenBank/DDBJ databases">
        <title>Massive genome expansion in bonnet fungi (Mycena s.s.) driven by repeated elements and novel gene families across ecological guilds.</title>
        <authorList>
            <consortium name="Lawrence Berkeley National Laboratory"/>
            <person name="Harder C.B."/>
            <person name="Miyauchi S."/>
            <person name="Viragh M."/>
            <person name="Kuo A."/>
            <person name="Thoen E."/>
            <person name="Andreopoulos B."/>
            <person name="Lu D."/>
            <person name="Skrede I."/>
            <person name="Drula E."/>
            <person name="Henrissat B."/>
            <person name="Morin E."/>
            <person name="Kohler A."/>
            <person name="Barry K."/>
            <person name="LaButti K."/>
            <person name="Morin E."/>
            <person name="Salamov A."/>
            <person name="Lipzen A."/>
            <person name="Mereny Z."/>
            <person name="Hegedus B."/>
            <person name="Baldrian P."/>
            <person name="Stursova M."/>
            <person name="Weitz H."/>
            <person name="Taylor A."/>
            <person name="Grigoriev I.V."/>
            <person name="Nagy L.G."/>
            <person name="Martin F."/>
            <person name="Kauserud H."/>
        </authorList>
    </citation>
    <scope>NUCLEOTIDE SEQUENCE</scope>
    <source>
        <strain evidence="1">CBHHK067</strain>
    </source>
</reference>
<organism evidence="1 2">
    <name type="scientific">Mycena rosella</name>
    <name type="common">Pink bonnet</name>
    <name type="synonym">Agaricus rosellus</name>
    <dbReference type="NCBI Taxonomy" id="1033263"/>
    <lineage>
        <taxon>Eukaryota</taxon>
        <taxon>Fungi</taxon>
        <taxon>Dikarya</taxon>
        <taxon>Basidiomycota</taxon>
        <taxon>Agaricomycotina</taxon>
        <taxon>Agaricomycetes</taxon>
        <taxon>Agaricomycetidae</taxon>
        <taxon>Agaricales</taxon>
        <taxon>Marasmiineae</taxon>
        <taxon>Mycenaceae</taxon>
        <taxon>Mycena</taxon>
    </lineage>
</organism>